<dbReference type="Proteomes" id="UP000256328">
    <property type="component" value="Unassembled WGS sequence"/>
</dbReference>
<dbReference type="EMBL" id="PDLN01000011">
    <property type="protein sequence ID" value="RDW72239.1"/>
    <property type="molecule type" value="Genomic_DNA"/>
</dbReference>
<dbReference type="GO" id="GO:0005975">
    <property type="term" value="P:carbohydrate metabolic process"/>
    <property type="evidence" value="ECO:0007669"/>
    <property type="project" value="InterPro"/>
</dbReference>
<dbReference type="InterPro" id="IPR019801">
    <property type="entry name" value="Glyco_hydro_35_CS"/>
</dbReference>
<dbReference type="Pfam" id="PF21317">
    <property type="entry name" value="BetaGal_ABD_1"/>
    <property type="match status" value="1"/>
</dbReference>
<dbReference type="PROSITE" id="PS01182">
    <property type="entry name" value="GLYCOSYL_HYDROL_F35"/>
    <property type="match status" value="1"/>
</dbReference>
<comment type="catalytic activity">
    <reaction evidence="5">
        <text>Hydrolysis of terminal non-reducing beta-D-galactose residues in beta-D-galactosides.</text>
        <dbReference type="EC" id="3.2.1.23"/>
    </reaction>
</comment>
<dbReference type="InterPro" id="IPR031330">
    <property type="entry name" value="Gly_Hdrlase_35_cat"/>
</dbReference>
<evidence type="ECO:0000256" key="3">
    <source>
        <dbReference type="ARBA" id="ARBA00023295"/>
    </source>
</evidence>
<evidence type="ECO:0000259" key="7">
    <source>
        <dbReference type="Pfam" id="PF01301"/>
    </source>
</evidence>
<dbReference type="OrthoDB" id="1657402at2759"/>
<dbReference type="GO" id="GO:0004565">
    <property type="term" value="F:beta-galactosidase activity"/>
    <property type="evidence" value="ECO:0007669"/>
    <property type="project" value="UniProtKB-EC"/>
</dbReference>
<feature type="domain" description="Glycoside hydrolase 35 catalytic" evidence="7">
    <location>
        <begin position="74"/>
        <end position="397"/>
    </location>
</feature>
<comment type="caution">
    <text evidence="10">The sequence shown here is derived from an EMBL/GenBank/DDBJ whole genome shotgun (WGS) entry which is preliminary data.</text>
</comment>
<dbReference type="Gene3D" id="3.20.20.80">
    <property type="entry name" value="Glycosidases"/>
    <property type="match status" value="1"/>
</dbReference>
<evidence type="ECO:0000256" key="2">
    <source>
        <dbReference type="ARBA" id="ARBA00022801"/>
    </source>
</evidence>
<keyword evidence="3 5" id="KW-0326">Glycosidase</keyword>
<feature type="domain" description="Beta-galactosidase 1-like first all-beta" evidence="8">
    <location>
        <begin position="440"/>
        <end position="558"/>
    </location>
</feature>
<protein>
    <recommendedName>
        <fullName evidence="5">Beta-galactosidase</fullName>
        <ecNumber evidence="5">3.2.1.23</ecNumber>
    </recommendedName>
</protein>
<dbReference type="EC" id="3.2.1.23" evidence="5"/>
<reference evidence="10 11" key="1">
    <citation type="journal article" date="2018" name="IMA Fungus">
        <title>IMA Genome-F 9: Draft genome sequence of Annulohypoxylon stygium, Aspergillus mulundensis, Berkeleyomyces basicola (syn. Thielaviopsis basicola), Ceratocystis smalleyi, two Cercospora beticola strains, Coleophoma cylindrospora, Fusarium fracticaudum, Phialophora cf. hyalina, and Morchella septimelata.</title>
        <authorList>
            <person name="Wingfield B.D."/>
            <person name="Bills G.F."/>
            <person name="Dong Y."/>
            <person name="Huang W."/>
            <person name="Nel W.J."/>
            <person name="Swalarsk-Parry B.S."/>
            <person name="Vaghefi N."/>
            <person name="Wilken P.M."/>
            <person name="An Z."/>
            <person name="de Beer Z.W."/>
            <person name="De Vos L."/>
            <person name="Chen L."/>
            <person name="Duong T.A."/>
            <person name="Gao Y."/>
            <person name="Hammerbacher A."/>
            <person name="Kikkert J.R."/>
            <person name="Li Y."/>
            <person name="Li H."/>
            <person name="Li K."/>
            <person name="Li Q."/>
            <person name="Liu X."/>
            <person name="Ma X."/>
            <person name="Naidoo K."/>
            <person name="Pethybridge S.J."/>
            <person name="Sun J."/>
            <person name="Steenkamp E.T."/>
            <person name="van der Nest M.A."/>
            <person name="van Wyk S."/>
            <person name="Wingfield M.J."/>
            <person name="Xiong C."/>
            <person name="Yue Q."/>
            <person name="Zhang X."/>
        </authorList>
    </citation>
    <scope>NUCLEOTIDE SEQUENCE [LARGE SCALE GENOMIC DNA]</scope>
    <source>
        <strain evidence="10 11">BP5796</strain>
    </source>
</reference>
<comment type="similarity">
    <text evidence="1 6">Belongs to the glycosyl hydrolase 35 family.</text>
</comment>
<dbReference type="InterPro" id="IPR017853">
    <property type="entry name" value="GH"/>
</dbReference>
<dbReference type="Pfam" id="PF21467">
    <property type="entry name" value="BetaGal_gal-bd"/>
    <property type="match status" value="1"/>
</dbReference>
<feature type="active site" description="Proton donor" evidence="4">
    <location>
        <position position="223"/>
    </location>
</feature>
<dbReference type="Pfam" id="PF01301">
    <property type="entry name" value="Glyco_hydro_35"/>
    <property type="match status" value="1"/>
</dbReference>
<keyword evidence="11" id="KW-1185">Reference proteome</keyword>
<evidence type="ECO:0000259" key="9">
    <source>
        <dbReference type="Pfam" id="PF21467"/>
    </source>
</evidence>
<evidence type="ECO:0000256" key="6">
    <source>
        <dbReference type="RuleBase" id="RU003679"/>
    </source>
</evidence>
<dbReference type="InterPro" id="IPR001944">
    <property type="entry name" value="Glycoside_Hdrlase_35"/>
</dbReference>
<dbReference type="InterPro" id="IPR026283">
    <property type="entry name" value="B-gal_1-like"/>
</dbReference>
<evidence type="ECO:0000259" key="8">
    <source>
        <dbReference type="Pfam" id="PF21317"/>
    </source>
</evidence>
<organism evidence="10 11">
    <name type="scientific">Coleophoma crateriformis</name>
    <dbReference type="NCBI Taxonomy" id="565419"/>
    <lineage>
        <taxon>Eukaryota</taxon>
        <taxon>Fungi</taxon>
        <taxon>Dikarya</taxon>
        <taxon>Ascomycota</taxon>
        <taxon>Pezizomycotina</taxon>
        <taxon>Leotiomycetes</taxon>
        <taxon>Helotiales</taxon>
        <taxon>Dermateaceae</taxon>
        <taxon>Coleophoma</taxon>
    </lineage>
</organism>
<proteinExistence type="inferred from homology"/>
<dbReference type="PIRSF" id="PIRSF006336">
    <property type="entry name" value="B-gal"/>
    <property type="match status" value="1"/>
</dbReference>
<evidence type="ECO:0000313" key="10">
    <source>
        <dbReference type="EMBL" id="RDW72239.1"/>
    </source>
</evidence>
<dbReference type="InterPro" id="IPR008979">
    <property type="entry name" value="Galactose-bd-like_sf"/>
</dbReference>
<evidence type="ECO:0000256" key="5">
    <source>
        <dbReference type="RuleBase" id="RU000675"/>
    </source>
</evidence>
<dbReference type="PRINTS" id="PR00742">
    <property type="entry name" value="GLHYDRLASE35"/>
</dbReference>
<evidence type="ECO:0000256" key="4">
    <source>
        <dbReference type="PIRSR" id="PIRSR006336-1"/>
    </source>
</evidence>
<evidence type="ECO:0000256" key="1">
    <source>
        <dbReference type="ARBA" id="ARBA00009809"/>
    </source>
</evidence>
<dbReference type="SUPFAM" id="SSF49785">
    <property type="entry name" value="Galactose-binding domain-like"/>
    <property type="match status" value="1"/>
</dbReference>
<dbReference type="AlphaFoldDB" id="A0A3D8RDX1"/>
<dbReference type="InterPro" id="IPR048913">
    <property type="entry name" value="BetaGal_gal-bd"/>
</dbReference>
<accession>A0A3D8RDX1</accession>
<feature type="active site" description="Nucleophile" evidence="4">
    <location>
        <position position="300"/>
    </location>
</feature>
<sequence length="676" mass="74973">MDDFICLCRQAFGYLQFFISSFSFQDADFTAPPVCKILSALTAFSALSSSGIANPTPSATTSAVPAAFTYNATTFLLHGEPYIIMGGQMDPHRIPYQYWRDRLAKARAMGINTILSYVSWNTLEPEPGMWLTSEPQNDVAAWFKIAQEEGLNVILRPGPYICGEHEWGGFPYWLSTIPNLTVRTYNEKYLHYANVYLEKLAAELRPLQVTEGGPLLMVQVENEYGSYGSNHNYTSALKDTLVEIFDVPLYTNDGSVWWTLAGGTVPGVLAEIDGGPTYGFPARDLYVTDPSQLGPLFDGEYYTLAPDNWGAKVPHQTTVGNPADVEAFISDLNFVLNVGNSISLYMFHGGTNFGLSNGAIWQNYSKVFTTSYDYGAPLDESGRTTDLYFTLREVIAQYFPNESIPIPPANIPMLEIPSFVLTPMAPLFNLDRPTVSMEYPVTMEYLGQAYGFILYEHQVTEAVSGLLLPGDRARDRVIIYINGVKSGVIDSTYVWPQNNTISLEEGDKLQLFVENLGRVDYFSPPSYTYDALLDPYKGILTNVTVNGTILSGWNMYSYPVNELPTPSAVSNISSPVYYSGSFFVNGTAGIDPSTLDTFIAIPNGVKGIVWVNDFMLGRYWIVGPQQSLYLPGTVLMPGAWNDIVVLELEPTMINGTMIAEGQSERIWGNYPDPDWP</sequence>
<feature type="domain" description="Beta-galactosidase galactose-binding" evidence="9">
    <location>
        <begin position="576"/>
        <end position="638"/>
    </location>
</feature>
<dbReference type="InterPro" id="IPR048912">
    <property type="entry name" value="BetaGal1-like_ABD1"/>
</dbReference>
<keyword evidence="2 5" id="KW-0378">Hydrolase</keyword>
<gene>
    <name evidence="10" type="ORF">BP5796_08273</name>
</gene>
<dbReference type="PANTHER" id="PTHR23421">
    <property type="entry name" value="BETA-GALACTOSIDASE RELATED"/>
    <property type="match status" value="1"/>
</dbReference>
<name>A0A3D8RDX1_9HELO</name>
<evidence type="ECO:0000313" key="11">
    <source>
        <dbReference type="Proteomes" id="UP000256328"/>
    </source>
</evidence>
<dbReference type="Gene3D" id="2.60.120.260">
    <property type="entry name" value="Galactose-binding domain-like"/>
    <property type="match status" value="2"/>
</dbReference>
<dbReference type="SUPFAM" id="SSF51445">
    <property type="entry name" value="(Trans)glycosidases"/>
    <property type="match status" value="1"/>
</dbReference>